<dbReference type="Gene3D" id="3.40.50.11380">
    <property type="match status" value="1"/>
</dbReference>
<feature type="compositionally biased region" description="Low complexity" evidence="9">
    <location>
        <begin position="381"/>
        <end position="401"/>
    </location>
</feature>
<dbReference type="InterPro" id="IPR011990">
    <property type="entry name" value="TPR-like_helical_dom_sf"/>
</dbReference>
<dbReference type="InterPro" id="IPR019734">
    <property type="entry name" value="TPR_rpt"/>
</dbReference>
<organism evidence="11 12">
    <name type="scientific">Cyphellophora europaea (strain CBS 101466)</name>
    <name type="common">Phialophora europaea</name>
    <dbReference type="NCBI Taxonomy" id="1220924"/>
    <lineage>
        <taxon>Eukaryota</taxon>
        <taxon>Fungi</taxon>
        <taxon>Dikarya</taxon>
        <taxon>Ascomycota</taxon>
        <taxon>Pezizomycotina</taxon>
        <taxon>Eurotiomycetes</taxon>
        <taxon>Chaetothyriomycetidae</taxon>
        <taxon>Chaetothyriales</taxon>
        <taxon>Cyphellophoraceae</taxon>
        <taxon>Cyphellophora</taxon>
    </lineage>
</organism>
<evidence type="ECO:0000256" key="6">
    <source>
        <dbReference type="ARBA" id="ARBA00022737"/>
    </source>
</evidence>
<dbReference type="EMBL" id="KB822718">
    <property type="protein sequence ID" value="ETN43468.1"/>
    <property type="molecule type" value="Genomic_DNA"/>
</dbReference>
<dbReference type="SUPFAM" id="SSF48452">
    <property type="entry name" value="TPR-like"/>
    <property type="match status" value="1"/>
</dbReference>
<dbReference type="HOGENOM" id="CLU_001721_0_0_1"/>
<evidence type="ECO:0000256" key="8">
    <source>
        <dbReference type="PROSITE-ProRule" id="PRU00339"/>
    </source>
</evidence>
<evidence type="ECO:0000256" key="1">
    <source>
        <dbReference type="ARBA" id="ARBA00004922"/>
    </source>
</evidence>
<evidence type="ECO:0000256" key="9">
    <source>
        <dbReference type="SAM" id="MobiDB-lite"/>
    </source>
</evidence>
<name>W2S614_CYPE1</name>
<feature type="region of interest" description="Disordered" evidence="9">
    <location>
        <begin position="593"/>
        <end position="619"/>
    </location>
</feature>
<dbReference type="Pfam" id="PF13374">
    <property type="entry name" value="TPR_10"/>
    <property type="match status" value="1"/>
</dbReference>
<sequence>MLAPPRPPLGPMDPSRRDIRIPGRISTRQYAMPAAEQFPQGFSRSRGGGLSYSEHELLRQRKTPHGTVYEKDYHTVDKNVQVPASKHVLLSSSPNLPRHSPAYHYALPPPQPPMDHYPNHLGADPVLLPSSSQFQPPAWDFPGGLDSVLNQSLPTQRYYLQPGSRIPTVLPSTLHSYLGPTASAGQEHYGPYWPDGTFNPYRPASIRDDRFYGPRLHQQSGYFSQALPHPTPSLRKPGRFPSDFITQSQNSMHYQPPAYHLNYHQHFQAPHSFNLDPSLGYGGHQSIPKLPQQSPYEEAAGYLHEFPIDTPGLTPTAESETIAFRDKTFTWANRIYTELLAVIQKNARDSHQSGPANSLAKSNNKLTIYPKPPKRSGSHFSDSIASTASSSRSQSTAQADSILHDTPSRPQTAIYSPHRRASDHGRFMQQGHNQSASPFGPLPFKQDFRRISDSTVFQSSPNQKAASIRHAAVSALSTMELLCGQASVPWVDGMLLVGCLAYGLANYDKALKWYQLILAQDGEHVEAMSNLAATLFALNRRDEALQYWSAAVTLRPSYFEAVEHLIGLLCSTRRAKEAVDLIEFVESSLKIKPDEGPFGEPASDADSDAKSHASGATASTLPSVDSAQYDYDSDLTDTLLREPSAPGYGSSGYAIAGSENGRMLALIHAKGNMLYALGKNSAAAGAFEDAILIATGQRKAGIKGLIRKILRACLRGVVDSYELQAKLDSRHPVLLAPTQAEATARSMFPASGQLPGLEFVVQGIALKAAVSTTSNSLLSLAKIYQDAMSSATEVGSLRTTSTRDILALYYLSLSLQRSPSTANNVGILLAGVQNSVHAPKLSELPNSNICSVPGVVPGSGVSLALLYYNYGLNLDPKHAHLYTNLGSLLKDIGQLGAAIKMYENAVSCDPTFDIALANLANAVKDQGRVSDAISYYKRAVQANPGFAEAVCGLATALNSVCSWHGRGGIYAENGQRDRIHVNDSGYLHEATKGYGWMNRVVEIVEKQLKEGETWGVSTLNPTVINDLCRQLTAHLNFSATSSDGTLDGVLREALESWCGKAWEGSRVVRLVERAIRRIGWQWYQDRYKQGKEYPQQRYARPLLPSTLSSPSAPTVLPFHTFTTPLSAKSVRQISQRNALRISVSTLRSAWLPPTVFPPPPPPRPHLVVGYVSSDFNNHPLAHLMQSIFGYHDPTRVHAICYATTPSDQSIHRQQIEREVPVFHDASSWSVERLVKQIVSDHVHILINLNGYTRGARNEVFAARPAPIQMSFMGFAGTLGAEWCDFVLADEISVPHSTLSPWRRNVEIVDRLRPDALCEDGDDWVYAENVIFAKDTFFCVDHKQSAPDADQGPPRADRTQEEKDAAWREEQRKRWKLRKELFPTLSDSAVILGNFNQLYKIDPSTFRMYLRILAAVPNAVLWLLRFPDLGEQNLLGYAQEWAGHDIWSRVVFTDVAAKGMHITRASVVDVFLDTPECNAHTTAADVVWSGTPIVTWGRWGYKMCSRMAGSIVCSALPDTEDGRRAREELVLEGVKGEAEYVQRAVKLASGLRYDHAGKGTTEEGEVNEEGMGKGRLMEIRRMLWEGRWESRLFDTRRWVKDLERAYWLAWRKWERGEGGDIWL</sequence>
<evidence type="ECO:0000313" key="11">
    <source>
        <dbReference type="EMBL" id="ETN43468.1"/>
    </source>
</evidence>
<feature type="repeat" description="TPR" evidence="8">
    <location>
        <begin position="879"/>
        <end position="912"/>
    </location>
</feature>
<dbReference type="Gene3D" id="1.25.40.10">
    <property type="entry name" value="Tetratricopeptide repeat domain"/>
    <property type="match status" value="3"/>
</dbReference>
<dbReference type="eggNOG" id="KOG4626">
    <property type="taxonomic scope" value="Eukaryota"/>
</dbReference>
<dbReference type="PANTHER" id="PTHR44998">
    <property type="match status" value="1"/>
</dbReference>
<evidence type="ECO:0000256" key="2">
    <source>
        <dbReference type="ARBA" id="ARBA00005386"/>
    </source>
</evidence>
<feature type="compositionally biased region" description="Pro residues" evidence="9">
    <location>
        <begin position="1"/>
        <end position="11"/>
    </location>
</feature>
<feature type="repeat" description="TPR" evidence="8">
    <location>
        <begin position="913"/>
        <end position="946"/>
    </location>
</feature>
<evidence type="ECO:0000256" key="5">
    <source>
        <dbReference type="ARBA" id="ARBA00022679"/>
    </source>
</evidence>
<dbReference type="SMART" id="SM00028">
    <property type="entry name" value="TPR"/>
    <property type="match status" value="5"/>
</dbReference>
<evidence type="ECO:0000313" key="12">
    <source>
        <dbReference type="Proteomes" id="UP000030752"/>
    </source>
</evidence>
<dbReference type="STRING" id="1220924.W2S614"/>
<feature type="compositionally biased region" description="Polar residues" evidence="9">
    <location>
        <begin position="352"/>
        <end position="366"/>
    </location>
</feature>
<dbReference type="OrthoDB" id="421121at2759"/>
<gene>
    <name evidence="11" type="ORF">HMPREF1541_02627</name>
</gene>
<dbReference type="GO" id="GO:0006493">
    <property type="term" value="P:protein O-linked glycosylation"/>
    <property type="evidence" value="ECO:0007669"/>
    <property type="project" value="TreeGrafter"/>
</dbReference>
<dbReference type="PROSITE" id="PS50005">
    <property type="entry name" value="TPR"/>
    <property type="match status" value="3"/>
</dbReference>
<protein>
    <recommendedName>
        <fullName evidence="3">protein O-GlcNAc transferase</fullName>
        <ecNumber evidence="3">2.4.1.255</ecNumber>
    </recommendedName>
</protein>
<feature type="domain" description="O-GlcNAc transferase C-terminal" evidence="10">
    <location>
        <begin position="1358"/>
        <end position="1511"/>
    </location>
</feature>
<feature type="domain" description="O-GlcNAc transferase C-terminal" evidence="10">
    <location>
        <begin position="1107"/>
        <end position="1296"/>
    </location>
</feature>
<dbReference type="InterPro" id="IPR029489">
    <property type="entry name" value="OGT/SEC/SPY_C"/>
</dbReference>
<keyword evidence="5" id="KW-0808">Transferase</keyword>
<accession>W2S614</accession>
<dbReference type="FunFam" id="1.25.40.10:FF:000552">
    <property type="entry name" value="UDP-N-acetylglucosaminyltransferase (AFU_orthologue AFUA_1G03380)"/>
    <property type="match status" value="1"/>
</dbReference>
<feature type="repeat" description="TPR" evidence="8">
    <location>
        <begin position="525"/>
        <end position="558"/>
    </location>
</feature>
<keyword evidence="6" id="KW-0677">Repeat</keyword>
<keyword evidence="12" id="KW-1185">Reference proteome</keyword>
<dbReference type="EC" id="2.4.1.255" evidence="3"/>
<evidence type="ECO:0000256" key="7">
    <source>
        <dbReference type="ARBA" id="ARBA00022803"/>
    </source>
</evidence>
<dbReference type="Proteomes" id="UP000030752">
    <property type="component" value="Unassembled WGS sequence"/>
</dbReference>
<dbReference type="Gene3D" id="3.40.50.2000">
    <property type="entry name" value="Glycogen Phosphorylase B"/>
    <property type="match status" value="1"/>
</dbReference>
<dbReference type="GO" id="GO:0097363">
    <property type="term" value="F:protein O-acetylglucosaminyltransferase activity"/>
    <property type="evidence" value="ECO:0007669"/>
    <property type="project" value="UniProtKB-EC"/>
</dbReference>
<comment type="similarity">
    <text evidence="2">Belongs to the glycosyltransferase 41 family. O-GlcNAc transferase subfamily.</text>
</comment>
<evidence type="ECO:0000256" key="3">
    <source>
        <dbReference type="ARBA" id="ARBA00011970"/>
    </source>
</evidence>
<proteinExistence type="inferred from homology"/>
<dbReference type="VEuPathDB" id="FungiDB:HMPREF1541_02627"/>
<dbReference type="InParanoid" id="W2S614"/>
<dbReference type="FunFam" id="3.40.50.11380:FF:000004">
    <property type="entry name" value="UDP-N-acetylglucosaminyltransferase (AFU_orthologue AFUA_1G03380)"/>
    <property type="match status" value="1"/>
</dbReference>
<dbReference type="Pfam" id="PF13844">
    <property type="entry name" value="Glyco_transf_41"/>
    <property type="match status" value="2"/>
</dbReference>
<evidence type="ECO:0000259" key="10">
    <source>
        <dbReference type="Pfam" id="PF13844"/>
    </source>
</evidence>
<reference evidence="11 12" key="1">
    <citation type="submission" date="2013-03" db="EMBL/GenBank/DDBJ databases">
        <title>The Genome Sequence of Phialophora europaea CBS 101466.</title>
        <authorList>
            <consortium name="The Broad Institute Genomics Platform"/>
            <person name="Cuomo C."/>
            <person name="de Hoog S."/>
            <person name="Gorbushina A."/>
            <person name="Walker B."/>
            <person name="Young S.K."/>
            <person name="Zeng Q."/>
            <person name="Gargeya S."/>
            <person name="Fitzgerald M."/>
            <person name="Haas B."/>
            <person name="Abouelleil A."/>
            <person name="Allen A.W."/>
            <person name="Alvarado L."/>
            <person name="Arachchi H.M."/>
            <person name="Berlin A.M."/>
            <person name="Chapman S.B."/>
            <person name="Gainer-Dewar J."/>
            <person name="Goldberg J."/>
            <person name="Griggs A."/>
            <person name="Gujja S."/>
            <person name="Hansen M."/>
            <person name="Howarth C."/>
            <person name="Imamovic A."/>
            <person name="Ireland A."/>
            <person name="Larimer J."/>
            <person name="McCowan C."/>
            <person name="Murphy C."/>
            <person name="Pearson M."/>
            <person name="Poon T.W."/>
            <person name="Priest M."/>
            <person name="Roberts A."/>
            <person name="Saif S."/>
            <person name="Shea T."/>
            <person name="Sisk P."/>
            <person name="Sykes S."/>
            <person name="Wortman J."/>
            <person name="Nusbaum C."/>
            <person name="Birren B."/>
        </authorList>
    </citation>
    <scope>NUCLEOTIDE SEQUENCE [LARGE SCALE GENOMIC DNA]</scope>
    <source>
        <strain evidence="11 12">CBS 101466</strain>
    </source>
</reference>
<feature type="region of interest" description="Disordered" evidence="9">
    <location>
        <begin position="1"/>
        <end position="22"/>
    </location>
</feature>
<feature type="compositionally biased region" description="Basic and acidic residues" evidence="9">
    <location>
        <begin position="1354"/>
        <end position="1364"/>
    </location>
</feature>
<dbReference type="Pfam" id="PF13432">
    <property type="entry name" value="TPR_16"/>
    <property type="match status" value="1"/>
</dbReference>
<dbReference type="GeneID" id="19969966"/>
<dbReference type="RefSeq" id="XP_008715204.1">
    <property type="nucleotide sequence ID" value="XM_008716982.1"/>
</dbReference>
<keyword evidence="4" id="KW-0328">Glycosyltransferase</keyword>
<dbReference type="PANTHER" id="PTHR44998:SF1">
    <property type="entry name" value="UDP-N-ACETYLGLUCOSAMINE--PEPTIDE N-ACETYLGLUCOSAMINYLTRANSFERASE 110 KDA SUBUNIT"/>
    <property type="match status" value="1"/>
</dbReference>
<feature type="region of interest" description="Disordered" evidence="9">
    <location>
        <begin position="1343"/>
        <end position="1364"/>
    </location>
</feature>
<feature type="region of interest" description="Disordered" evidence="9">
    <location>
        <begin position="349"/>
        <end position="415"/>
    </location>
</feature>
<comment type="pathway">
    <text evidence="1">Protein modification; protein glycosylation.</text>
</comment>
<keyword evidence="7 8" id="KW-0802">TPR repeat</keyword>
<evidence type="ECO:0000256" key="4">
    <source>
        <dbReference type="ARBA" id="ARBA00022676"/>
    </source>
</evidence>